<dbReference type="Pfam" id="PF00144">
    <property type="entry name" value="Beta-lactamase"/>
    <property type="match status" value="1"/>
</dbReference>
<name>A0A9X2B639_9BACL</name>
<keyword evidence="2" id="KW-0472">Membrane</keyword>
<dbReference type="Proteomes" id="UP001139347">
    <property type="component" value="Unassembled WGS sequence"/>
</dbReference>
<feature type="domain" description="Beta-lactamase-related" evidence="3">
    <location>
        <begin position="11"/>
        <end position="313"/>
    </location>
</feature>
<accession>A0A9X2B639</accession>
<sequence>MDIQQKLKLRIEQITNDHGFSGTILIAQDGDALLHHAYGTANHDYGISNKLDTKYAVASITKPITAMGIMMLAEKGLIDVHESCLRYLPMDLPIDKSVTLHHLLTHTSGIPDFETMPDFFKLGMQAYTNREIVELVSHLPYSPPGKSYEYCNTGYNLLAWIIETVTGQSYDEFVSESIFKPLDMQGTLCGYSRDIVPSLACGYSLSDEDAAVIKAPYYAIENFKGSGNLYSTAEDLLKWSHSLYSDKLISAETRNTMLTRHVPVEDARSYGYGLNIYPNSFGHNGWLPGYRSTIRHFYEKRVTLIALGNQDFVKQNDILERTFDMF</sequence>
<evidence type="ECO:0000259" key="3">
    <source>
        <dbReference type="Pfam" id="PF00144"/>
    </source>
</evidence>
<dbReference type="InterPro" id="IPR012338">
    <property type="entry name" value="Beta-lactam/transpept-like"/>
</dbReference>
<dbReference type="InterPro" id="IPR001466">
    <property type="entry name" value="Beta-lactam-related"/>
</dbReference>
<dbReference type="Gene3D" id="3.40.710.10">
    <property type="entry name" value="DD-peptidase/beta-lactamase superfamily"/>
    <property type="match status" value="1"/>
</dbReference>
<dbReference type="GO" id="GO:0016020">
    <property type="term" value="C:membrane"/>
    <property type="evidence" value="ECO:0007669"/>
    <property type="project" value="UniProtKB-SubCell"/>
</dbReference>
<dbReference type="InterPro" id="IPR050491">
    <property type="entry name" value="AmpC-like"/>
</dbReference>
<evidence type="ECO:0000313" key="5">
    <source>
        <dbReference type="Proteomes" id="UP001139347"/>
    </source>
</evidence>
<gene>
    <name evidence="4" type="ORF">MUG84_17075</name>
</gene>
<dbReference type="PANTHER" id="PTHR46825:SF11">
    <property type="entry name" value="PENICILLIN-BINDING PROTEIN 4"/>
    <property type="match status" value="1"/>
</dbReference>
<dbReference type="AlphaFoldDB" id="A0A9X2B639"/>
<proteinExistence type="predicted"/>
<organism evidence="4 5">
    <name type="scientific">Paenibacillus mangrovi</name>
    <dbReference type="NCBI Taxonomy" id="2931978"/>
    <lineage>
        <taxon>Bacteria</taxon>
        <taxon>Bacillati</taxon>
        <taxon>Bacillota</taxon>
        <taxon>Bacilli</taxon>
        <taxon>Bacillales</taxon>
        <taxon>Paenibacillaceae</taxon>
        <taxon>Paenibacillus</taxon>
    </lineage>
</organism>
<reference evidence="4" key="1">
    <citation type="submission" date="2022-04" db="EMBL/GenBank/DDBJ databases">
        <title>Paenibacillus mangrovi sp. nov., a novel endophytic bacterium isolated from bark of Kandelia candel.</title>
        <authorList>
            <person name="Tuo L."/>
        </authorList>
    </citation>
    <scope>NUCLEOTIDE SEQUENCE</scope>
    <source>
        <strain evidence="4">KQZ6P-2</strain>
    </source>
</reference>
<evidence type="ECO:0000313" key="4">
    <source>
        <dbReference type="EMBL" id="MCJ8013442.1"/>
    </source>
</evidence>
<dbReference type="EMBL" id="JALIRP010000006">
    <property type="protein sequence ID" value="MCJ8013442.1"/>
    <property type="molecule type" value="Genomic_DNA"/>
</dbReference>
<dbReference type="PANTHER" id="PTHR46825">
    <property type="entry name" value="D-ALANYL-D-ALANINE-CARBOXYPEPTIDASE/ENDOPEPTIDASE AMPH"/>
    <property type="match status" value="1"/>
</dbReference>
<evidence type="ECO:0000256" key="2">
    <source>
        <dbReference type="ARBA" id="ARBA00023136"/>
    </source>
</evidence>
<comment type="subcellular location">
    <subcellularLocation>
        <location evidence="1">Membrane</location>
    </subcellularLocation>
</comment>
<evidence type="ECO:0000256" key="1">
    <source>
        <dbReference type="ARBA" id="ARBA00004370"/>
    </source>
</evidence>
<dbReference type="SUPFAM" id="SSF56601">
    <property type="entry name" value="beta-lactamase/transpeptidase-like"/>
    <property type="match status" value="1"/>
</dbReference>
<keyword evidence="5" id="KW-1185">Reference proteome</keyword>
<protein>
    <submittedName>
        <fullName evidence="4">Beta-lactamase family protein</fullName>
    </submittedName>
</protein>
<comment type="caution">
    <text evidence="4">The sequence shown here is derived from an EMBL/GenBank/DDBJ whole genome shotgun (WGS) entry which is preliminary data.</text>
</comment>